<protein>
    <submittedName>
        <fullName evidence="1">Uncharacterized protein</fullName>
    </submittedName>
</protein>
<feature type="non-terminal residue" evidence="1">
    <location>
        <position position="1"/>
    </location>
</feature>
<sequence length="76" mass="8524">LTNQPSFINIDITITLQTHIITTIPVNTFNHFFRLTTLFCKQAIFSFSTSLSSIFIKLPPTSLFLPLSSTVTTFPS</sequence>
<reference evidence="1 2" key="1">
    <citation type="journal article" date="2015" name="Sci. Rep.">
        <title>The power of single molecule real-time sequencing technology in the de novo assembly of a eukaryotic genome.</title>
        <authorList>
            <person name="Sakai H."/>
            <person name="Naito K."/>
            <person name="Ogiso-Tanaka E."/>
            <person name="Takahashi Y."/>
            <person name="Iseki K."/>
            <person name="Muto C."/>
            <person name="Satou K."/>
            <person name="Teruya K."/>
            <person name="Shiroma A."/>
            <person name="Shimoji M."/>
            <person name="Hirano T."/>
            <person name="Itoh T."/>
            <person name="Kaga A."/>
            <person name="Tomooka N."/>
        </authorList>
    </citation>
    <scope>NUCLEOTIDE SEQUENCE [LARGE SCALE GENOMIC DNA]</scope>
    <source>
        <strain evidence="2">cv. Shumari</strain>
    </source>
</reference>
<evidence type="ECO:0000313" key="1">
    <source>
        <dbReference type="EMBL" id="BAT74863.1"/>
    </source>
</evidence>
<dbReference type="Proteomes" id="UP000291084">
    <property type="component" value="Chromosome 1"/>
</dbReference>
<evidence type="ECO:0000313" key="2">
    <source>
        <dbReference type="Proteomes" id="UP000291084"/>
    </source>
</evidence>
<organism evidence="1 2">
    <name type="scientific">Vigna angularis var. angularis</name>
    <dbReference type="NCBI Taxonomy" id="157739"/>
    <lineage>
        <taxon>Eukaryota</taxon>
        <taxon>Viridiplantae</taxon>
        <taxon>Streptophyta</taxon>
        <taxon>Embryophyta</taxon>
        <taxon>Tracheophyta</taxon>
        <taxon>Spermatophyta</taxon>
        <taxon>Magnoliopsida</taxon>
        <taxon>eudicotyledons</taxon>
        <taxon>Gunneridae</taxon>
        <taxon>Pentapetalae</taxon>
        <taxon>rosids</taxon>
        <taxon>fabids</taxon>
        <taxon>Fabales</taxon>
        <taxon>Fabaceae</taxon>
        <taxon>Papilionoideae</taxon>
        <taxon>50 kb inversion clade</taxon>
        <taxon>NPAAA clade</taxon>
        <taxon>indigoferoid/millettioid clade</taxon>
        <taxon>Phaseoleae</taxon>
        <taxon>Vigna</taxon>
    </lineage>
</organism>
<dbReference type="EMBL" id="AP015034">
    <property type="protein sequence ID" value="BAT74863.1"/>
    <property type="molecule type" value="Genomic_DNA"/>
</dbReference>
<proteinExistence type="predicted"/>
<accession>A0A0S3R2Y3</accession>
<gene>
    <name evidence="1" type="primary">Vigan.01G263600</name>
    <name evidence="1" type="ORF">VIGAN_01263600</name>
</gene>
<keyword evidence="2" id="KW-1185">Reference proteome</keyword>
<name>A0A0S3R2Y3_PHAAN</name>
<dbReference type="AlphaFoldDB" id="A0A0S3R2Y3"/>